<evidence type="ECO:0000256" key="3">
    <source>
        <dbReference type="ARBA" id="ARBA00023002"/>
    </source>
</evidence>
<name>A0A179F1K8_METCM</name>
<protein>
    <submittedName>
        <fullName evidence="4">Monooxygenase</fullName>
    </submittedName>
</protein>
<dbReference type="EMBL" id="LSBJ02000011">
    <property type="protein sequence ID" value="OAQ59312.1"/>
    <property type="molecule type" value="Genomic_DNA"/>
</dbReference>
<gene>
    <name evidence="4" type="ORF">VFPPC_10374</name>
</gene>
<keyword evidence="1" id="KW-0285">Flavoprotein</keyword>
<comment type="caution">
    <text evidence="4">The sequence shown here is derived from an EMBL/GenBank/DDBJ whole genome shotgun (WGS) entry which is preliminary data.</text>
</comment>
<keyword evidence="3" id="KW-0560">Oxidoreductase</keyword>
<evidence type="ECO:0000256" key="2">
    <source>
        <dbReference type="ARBA" id="ARBA00022827"/>
    </source>
</evidence>
<dbReference type="GeneID" id="28852748"/>
<accession>A0A179F1K8</accession>
<dbReference type="KEGG" id="pchm:VFPPC_10374"/>
<organism evidence="4 5">
    <name type="scientific">Pochonia chlamydosporia 170</name>
    <dbReference type="NCBI Taxonomy" id="1380566"/>
    <lineage>
        <taxon>Eukaryota</taxon>
        <taxon>Fungi</taxon>
        <taxon>Dikarya</taxon>
        <taxon>Ascomycota</taxon>
        <taxon>Pezizomycotina</taxon>
        <taxon>Sordariomycetes</taxon>
        <taxon>Hypocreomycetidae</taxon>
        <taxon>Hypocreales</taxon>
        <taxon>Clavicipitaceae</taxon>
        <taxon>Pochonia</taxon>
    </lineage>
</organism>
<dbReference type="Pfam" id="PF13738">
    <property type="entry name" value="Pyr_redox_3"/>
    <property type="match status" value="1"/>
</dbReference>
<evidence type="ECO:0000256" key="1">
    <source>
        <dbReference type="ARBA" id="ARBA00022630"/>
    </source>
</evidence>
<dbReference type="AlphaFoldDB" id="A0A179F1K8"/>
<dbReference type="OrthoDB" id="2915840at2759"/>
<keyword evidence="4" id="KW-0503">Monooxygenase</keyword>
<reference evidence="4 5" key="1">
    <citation type="journal article" date="2016" name="PLoS Pathog.">
        <title>Biosynthesis of antibiotic leucinostatins in bio-control fungus Purpureocillium lilacinum and their inhibition on phytophthora revealed by genome mining.</title>
        <authorList>
            <person name="Wang G."/>
            <person name="Liu Z."/>
            <person name="Lin R."/>
            <person name="Li E."/>
            <person name="Mao Z."/>
            <person name="Ling J."/>
            <person name="Yang Y."/>
            <person name="Yin W.B."/>
            <person name="Xie B."/>
        </authorList>
    </citation>
    <scope>NUCLEOTIDE SEQUENCE [LARGE SCALE GENOMIC DNA]</scope>
    <source>
        <strain evidence="4">170</strain>
    </source>
</reference>
<dbReference type="GO" id="GO:0004497">
    <property type="term" value="F:monooxygenase activity"/>
    <property type="evidence" value="ECO:0007669"/>
    <property type="project" value="UniProtKB-KW"/>
</dbReference>
<dbReference type="InterPro" id="IPR036188">
    <property type="entry name" value="FAD/NAD-bd_sf"/>
</dbReference>
<evidence type="ECO:0000313" key="5">
    <source>
        <dbReference type="Proteomes" id="UP000078397"/>
    </source>
</evidence>
<keyword evidence="5" id="KW-1185">Reference proteome</keyword>
<dbReference type="InterPro" id="IPR050346">
    <property type="entry name" value="FMO-like"/>
</dbReference>
<dbReference type="Proteomes" id="UP000078397">
    <property type="component" value="Unassembled WGS sequence"/>
</dbReference>
<dbReference type="Gene3D" id="3.50.50.60">
    <property type="entry name" value="FAD/NAD(P)-binding domain"/>
    <property type="match status" value="2"/>
</dbReference>
<sequence length="604" mass="67824">MTTEIEQVDVIVVGTGMQQSMYQLKRNREKLYNIRWNGLIAAKTYLDFEPSANLVLLDEQQSIGGVWSAEKIYPSLYAQIKYGLFEYSFYPMRREGISPDGYISGDTINTYLNDFAKDYDLIRRTRLLHKVLRVDRVPVTQKWRVDIDSKASLECSKLIYASGATSHPVIPSWPTSTGFNATIIHSSETGGHLRELRNLRRATVVGAAKSAYDTVFLLLQNGVAVDWIIRENGTGPLAIMPPTILGIVNSMDVISTRALALFGSSIMNTKGPAYKFLQRTWLGRAFAKTFWKSVNLIAELHAGYSKTPNAAKLRPLPRGNGVFWANAGLGCASVPDFWKVFHSGHCTVHRTEIESLGDDNTVSLQNGTDIQTEYVILCTGFDKSYQPFSPELQRQLGLAADVQHNHWADLDARAEISVDNLFPSLARSPVPPITSLQNKSNCTIKAEQDTSSKAEQDAPMHGPSLHYRRLVVPALAAEGDRSIYFPGFIHTIYTPLVAEVQALWGVAFLQGLVNLPTQERMEQEVAEWNVWCRKRYLAQGKKHAYAIYDFLSYIDTLLKDLGINTVRRKNPISNLFLPYYPSLYRGLVEEFKREKSIAPECVAL</sequence>
<keyword evidence="2" id="KW-0274">FAD</keyword>
<dbReference type="RefSeq" id="XP_018137336.1">
    <property type="nucleotide sequence ID" value="XM_018288754.1"/>
</dbReference>
<dbReference type="SUPFAM" id="SSF51905">
    <property type="entry name" value="FAD/NAD(P)-binding domain"/>
    <property type="match status" value="2"/>
</dbReference>
<evidence type="ECO:0000313" key="4">
    <source>
        <dbReference type="EMBL" id="OAQ59312.1"/>
    </source>
</evidence>
<proteinExistence type="predicted"/>
<dbReference type="PANTHER" id="PTHR23023">
    <property type="entry name" value="DIMETHYLANILINE MONOOXYGENASE"/>
    <property type="match status" value="1"/>
</dbReference>